<accession>A0ABV7WGX7</accession>
<proteinExistence type="predicted"/>
<dbReference type="InterPro" id="IPR023214">
    <property type="entry name" value="HAD_sf"/>
</dbReference>
<sequence length="272" mass="28405">MSGVLVASDLDRTLVYSRAASMLPPGSTAVLRCVETYLDEPASFMTETAVEAVEALGREAVLVPVTTRTRAQLARVRLPGASRWAVAANGGHLLVDGEPDAGWARRVAEGAAQGESLAQVHAHLAAVLDPAWTSALRVADDLFCYAVVRPDLLPSDVVPALVAWAAARGWRVSVQGRKVYAVPATLTKSAAVRELADRLGSRLVLAAGDSLLDADLLEAADRAVKPPHGELTASGWEAPGVTTTARAGVLGGEDVALWLLAQVRATTAVPAR</sequence>
<keyword evidence="2" id="KW-1185">Reference proteome</keyword>
<dbReference type="Gene3D" id="3.40.50.1000">
    <property type="entry name" value="HAD superfamily/HAD-like"/>
    <property type="match status" value="1"/>
</dbReference>
<dbReference type="EMBL" id="JBHRWW010000004">
    <property type="protein sequence ID" value="MFC3688132.1"/>
    <property type="molecule type" value="Genomic_DNA"/>
</dbReference>
<reference evidence="2" key="1">
    <citation type="journal article" date="2019" name="Int. J. Syst. Evol. Microbiol.">
        <title>The Global Catalogue of Microorganisms (GCM) 10K type strain sequencing project: providing services to taxonomists for standard genome sequencing and annotation.</title>
        <authorList>
            <consortium name="The Broad Institute Genomics Platform"/>
            <consortium name="The Broad Institute Genome Sequencing Center for Infectious Disease"/>
            <person name="Wu L."/>
            <person name="Ma J."/>
        </authorList>
    </citation>
    <scope>NUCLEOTIDE SEQUENCE [LARGE SCALE GENOMIC DNA]</scope>
    <source>
        <strain evidence="2">NCAIM B.02333</strain>
    </source>
</reference>
<evidence type="ECO:0000313" key="1">
    <source>
        <dbReference type="EMBL" id="MFC3688132.1"/>
    </source>
</evidence>
<keyword evidence="1" id="KW-0378">Hydrolase</keyword>
<dbReference type="RefSeq" id="WP_340295486.1">
    <property type="nucleotide sequence ID" value="NZ_JBBEOI010000247.1"/>
</dbReference>
<dbReference type="InterPro" id="IPR024197">
    <property type="entry name" value="TPP-like"/>
</dbReference>
<protein>
    <submittedName>
        <fullName evidence="1">HAD family hydrolase</fullName>
    </submittedName>
</protein>
<dbReference type="InterPro" id="IPR036412">
    <property type="entry name" value="HAD-like_sf"/>
</dbReference>
<comment type="caution">
    <text evidence="1">The sequence shown here is derived from an EMBL/GenBank/DDBJ whole genome shotgun (WGS) entry which is preliminary data.</text>
</comment>
<gene>
    <name evidence="1" type="ORF">ACFOLH_07240</name>
</gene>
<evidence type="ECO:0000313" key="2">
    <source>
        <dbReference type="Proteomes" id="UP001595685"/>
    </source>
</evidence>
<name>A0ABV7WGX7_9MICO</name>
<organism evidence="1 2">
    <name type="scientific">Aquipuribacter hungaricus</name>
    <dbReference type="NCBI Taxonomy" id="545624"/>
    <lineage>
        <taxon>Bacteria</taxon>
        <taxon>Bacillati</taxon>
        <taxon>Actinomycetota</taxon>
        <taxon>Actinomycetes</taxon>
        <taxon>Micrococcales</taxon>
        <taxon>Intrasporangiaceae</taxon>
        <taxon>Aquipuribacter</taxon>
    </lineage>
</organism>
<dbReference type="GO" id="GO:0016787">
    <property type="term" value="F:hydrolase activity"/>
    <property type="evidence" value="ECO:0007669"/>
    <property type="project" value="UniProtKB-KW"/>
</dbReference>
<dbReference type="PIRSF" id="PIRSF030802">
    <property type="entry name" value="UCP030802"/>
    <property type="match status" value="1"/>
</dbReference>
<dbReference type="Proteomes" id="UP001595685">
    <property type="component" value="Unassembled WGS sequence"/>
</dbReference>
<dbReference type="SUPFAM" id="SSF56784">
    <property type="entry name" value="HAD-like"/>
    <property type="match status" value="1"/>
</dbReference>